<gene>
    <name evidence="2" type="ORF">BCAMP_10020</name>
</gene>
<evidence type="ECO:0000256" key="1">
    <source>
        <dbReference type="SAM" id="Phobius"/>
    </source>
</evidence>
<keyword evidence="1" id="KW-1133">Transmembrane helix</keyword>
<evidence type="ECO:0000313" key="3">
    <source>
        <dbReference type="Proteomes" id="UP000019243"/>
    </source>
</evidence>
<dbReference type="AlphaFoldDB" id="W7CDF1"/>
<evidence type="ECO:0000313" key="2">
    <source>
        <dbReference type="EMBL" id="EUJ37359.1"/>
    </source>
</evidence>
<feature type="transmembrane region" description="Helical" evidence="1">
    <location>
        <begin position="7"/>
        <end position="25"/>
    </location>
</feature>
<accession>W7CDF1</accession>
<keyword evidence="1" id="KW-0472">Membrane</keyword>
<dbReference type="EMBL" id="AODH01000041">
    <property type="protein sequence ID" value="EUJ37359.1"/>
    <property type="molecule type" value="Genomic_DNA"/>
</dbReference>
<comment type="caution">
    <text evidence="2">The sequence shown here is derived from an EMBL/GenBank/DDBJ whole genome shotgun (WGS) entry which is preliminary data.</text>
</comment>
<name>W7CDF1_9LIST</name>
<keyword evidence="1" id="KW-0812">Transmembrane</keyword>
<dbReference type="STRING" id="1265861.BCAMP_10020"/>
<proteinExistence type="predicted"/>
<protein>
    <submittedName>
        <fullName evidence="2">Uncharacterized protein</fullName>
    </submittedName>
</protein>
<keyword evidence="3" id="KW-1185">Reference proteome</keyword>
<organism evidence="2 3">
    <name type="scientific">Brochothrix campestris FSL F6-1037</name>
    <dbReference type="NCBI Taxonomy" id="1265861"/>
    <lineage>
        <taxon>Bacteria</taxon>
        <taxon>Bacillati</taxon>
        <taxon>Bacillota</taxon>
        <taxon>Bacilli</taxon>
        <taxon>Bacillales</taxon>
        <taxon>Listeriaceae</taxon>
        <taxon>Brochothrix</taxon>
    </lineage>
</organism>
<dbReference type="RefSeq" id="WP_035315178.1">
    <property type="nucleotide sequence ID" value="NZ_AODH01000041.1"/>
</dbReference>
<dbReference type="Proteomes" id="UP000019243">
    <property type="component" value="Unassembled WGS sequence"/>
</dbReference>
<sequence>MRNRTKWILGTLIIVLGVSVYFNYFTPTKESYIEDQPLTEKFKTKMALATGYHYQLKPTDKKKANQVAVKMSYYEAGRYIGESDVQYLPIKKAGKFTLSVVTDNQIIYPMMSDGKTKVEWSKITHDQPIASATGMTLLAEKKTPLSFSDYQPIAFYGEAFKTNLTATTADKDAIEQATAANNKQLAAFDYLYVFSVKLVAK</sequence>
<reference evidence="2 3" key="1">
    <citation type="submission" date="2012-12" db="EMBL/GenBank/DDBJ databases">
        <title>Novel taxa of Listeriaceae from agricultural environments in the United States.</title>
        <authorList>
            <person name="den Bakker H.C."/>
            <person name="Allred A."/>
            <person name="Warchocki S."/>
            <person name="Wright E.M."/>
            <person name="Burrell A."/>
            <person name="Nightingale K.K."/>
            <person name="Kephart D."/>
            <person name="Wiedmann M."/>
        </authorList>
    </citation>
    <scope>NUCLEOTIDE SEQUENCE [LARGE SCALE GENOMIC DNA]</scope>
    <source>
        <strain evidence="2 3">FSL F6-1037</strain>
    </source>
</reference>